<dbReference type="InterPro" id="IPR032875">
    <property type="entry name" value="Succ_CoA_lig_flav_dom"/>
</dbReference>
<dbReference type="Gene3D" id="3.40.50.261">
    <property type="entry name" value="Succinyl-CoA synthetase domains"/>
    <property type="match status" value="2"/>
</dbReference>
<evidence type="ECO:0000256" key="4">
    <source>
        <dbReference type="ARBA" id="ARBA00060888"/>
    </source>
</evidence>
<dbReference type="GO" id="GO:0005524">
    <property type="term" value="F:ATP binding"/>
    <property type="evidence" value="ECO:0007669"/>
    <property type="project" value="UniProtKB-UniRule"/>
</dbReference>
<sequence>MSDLLPLFQPKSVALIGASSDTKKYGYWTAKSLIDNKFQGDIFLVSRSGGQILGYPTYPDILSVPGEVDLAIIAIAPKYILPIIEQCVEKGVKTGIVVSTGFGETGEEGKEIERKMLEIARRGNMRIMGPNCMGMYSSAVSLNASIIDLAPGPMSLVLQSGNFGIDINFNAKKRNLGYSCWATIGNQMDLRFNDFVRYIENDTHTKVLLLYMEGLRVENEEDGRKFLEAARRTSLQRPIVAIKIGRSAAGARAAASHTGSLAGSEKIFDAALAQAGVVRVNTPNDLLDAAEAFSKCKPATGKRIAILTDGGGHGVMATDFCETYGLEAPVLSDATQEKLRAVLKPHCPIKNPVDLAGTPEGDMWVFDRCLDILLNDPDVDGVVIVGLYGGYADLSEEFRVLEMDVARSMAARVNKSSKPVVMHSIYQAQQPECLKYLSENGVPVFGAIDEAVRTMGMLVEYSTRRSILREEMDSQAPALPADRLEKAQAIFANVRAQGRVNLVETEAREILKAYGMPLPDHYLATSADEAAALWEKIGGKAVMKIVSPDILHKTDAGGVALNIDSAQAAREAYDRLVSNGRNYKSTADIFGVMLTPMLKSGVECIIGSSHDTTFGPTVMFGLGGIFVEVLKDVSFRVAPVNLPACQRMIREIKGLPLLQGARGARPCDLDALAQAVCTVSYMVSELSDIAEVDLNPVFAWEKGLAIADARIVLRHN</sequence>
<dbReference type="Pfam" id="PF13607">
    <property type="entry name" value="Succ_CoA_lig"/>
    <property type="match status" value="1"/>
</dbReference>
<dbReference type="InterPro" id="IPR003781">
    <property type="entry name" value="CoA-bd"/>
</dbReference>
<keyword evidence="1 7" id="KW-0436">Ligase</keyword>
<dbReference type="FunFam" id="3.30.1490.20:FF:000020">
    <property type="entry name" value="Protein lysine acetyltransferase"/>
    <property type="match status" value="1"/>
</dbReference>
<name>A0A9D1PYB3_9BACT</name>
<dbReference type="PROSITE" id="PS50975">
    <property type="entry name" value="ATP_GRASP"/>
    <property type="match status" value="1"/>
</dbReference>
<evidence type="ECO:0000313" key="8">
    <source>
        <dbReference type="Proteomes" id="UP000886752"/>
    </source>
</evidence>
<dbReference type="InterPro" id="IPR016102">
    <property type="entry name" value="Succinyl-CoA_synth-like"/>
</dbReference>
<organism evidence="7 8">
    <name type="scientific">Candidatus Desulfovibrio intestinipullorum</name>
    <dbReference type="NCBI Taxonomy" id="2838536"/>
    <lineage>
        <taxon>Bacteria</taxon>
        <taxon>Pseudomonadati</taxon>
        <taxon>Thermodesulfobacteriota</taxon>
        <taxon>Desulfovibrionia</taxon>
        <taxon>Desulfovibrionales</taxon>
        <taxon>Desulfovibrionaceae</taxon>
        <taxon>Desulfovibrio</taxon>
    </lineage>
</organism>
<evidence type="ECO:0000256" key="5">
    <source>
        <dbReference type="PROSITE-ProRule" id="PRU00409"/>
    </source>
</evidence>
<evidence type="ECO:0000256" key="2">
    <source>
        <dbReference type="ARBA" id="ARBA00022741"/>
    </source>
</evidence>
<dbReference type="Gene3D" id="3.30.470.20">
    <property type="entry name" value="ATP-grasp fold, B domain"/>
    <property type="match status" value="1"/>
</dbReference>
<evidence type="ECO:0000256" key="1">
    <source>
        <dbReference type="ARBA" id="ARBA00022598"/>
    </source>
</evidence>
<dbReference type="InterPro" id="IPR011761">
    <property type="entry name" value="ATP-grasp"/>
</dbReference>
<dbReference type="SUPFAM" id="SSF51735">
    <property type="entry name" value="NAD(P)-binding Rossmann-fold domains"/>
    <property type="match status" value="1"/>
</dbReference>
<dbReference type="Proteomes" id="UP000886752">
    <property type="component" value="Unassembled WGS sequence"/>
</dbReference>
<dbReference type="SUPFAM" id="SSF56059">
    <property type="entry name" value="Glutathione synthetase ATP-binding domain-like"/>
    <property type="match status" value="1"/>
</dbReference>
<evidence type="ECO:0000259" key="6">
    <source>
        <dbReference type="PROSITE" id="PS50975"/>
    </source>
</evidence>
<dbReference type="Pfam" id="PF13549">
    <property type="entry name" value="ATP-grasp_5"/>
    <property type="match status" value="1"/>
</dbReference>
<dbReference type="PANTHER" id="PTHR43334:SF1">
    <property type="entry name" value="3-HYDROXYPROPIONATE--COA LIGASE [ADP-FORMING]"/>
    <property type="match status" value="1"/>
</dbReference>
<dbReference type="AlphaFoldDB" id="A0A9D1PYB3"/>
<dbReference type="PANTHER" id="PTHR43334">
    <property type="entry name" value="ACETATE--COA LIGASE [ADP-FORMING]"/>
    <property type="match status" value="1"/>
</dbReference>
<accession>A0A9D1PYB3</accession>
<comment type="caution">
    <text evidence="7">The sequence shown here is derived from an EMBL/GenBank/DDBJ whole genome shotgun (WGS) entry which is preliminary data.</text>
</comment>
<dbReference type="GO" id="GO:0046872">
    <property type="term" value="F:metal ion binding"/>
    <property type="evidence" value="ECO:0007669"/>
    <property type="project" value="InterPro"/>
</dbReference>
<dbReference type="InterPro" id="IPR036291">
    <property type="entry name" value="NAD(P)-bd_dom_sf"/>
</dbReference>
<proteinExistence type="inferred from homology"/>
<keyword evidence="3 5" id="KW-0067">ATP-binding</keyword>
<dbReference type="EMBL" id="DXHV01000077">
    <property type="protein sequence ID" value="HIW01301.1"/>
    <property type="molecule type" value="Genomic_DNA"/>
</dbReference>
<dbReference type="SUPFAM" id="SSF52210">
    <property type="entry name" value="Succinyl-CoA synthetase domains"/>
    <property type="match status" value="2"/>
</dbReference>
<keyword evidence="2 5" id="KW-0547">Nucleotide-binding</keyword>
<dbReference type="Pfam" id="PF13380">
    <property type="entry name" value="CoA_binding_2"/>
    <property type="match status" value="1"/>
</dbReference>
<evidence type="ECO:0000256" key="3">
    <source>
        <dbReference type="ARBA" id="ARBA00022840"/>
    </source>
</evidence>
<dbReference type="Pfam" id="PF19045">
    <property type="entry name" value="Ligase_CoA_2"/>
    <property type="match status" value="1"/>
</dbReference>
<comment type="similarity">
    <text evidence="4">In the N-terminal section; belongs to the acetate CoA ligase alpha subunit family.</text>
</comment>
<reference evidence="7" key="2">
    <citation type="submission" date="2021-04" db="EMBL/GenBank/DDBJ databases">
        <authorList>
            <person name="Gilroy R."/>
        </authorList>
    </citation>
    <scope>NUCLEOTIDE SEQUENCE</scope>
    <source>
        <strain evidence="7">ChiHecec2B26-446</strain>
    </source>
</reference>
<dbReference type="InterPro" id="IPR013815">
    <property type="entry name" value="ATP_grasp_subdomain_1"/>
</dbReference>
<dbReference type="SMART" id="SM00881">
    <property type="entry name" value="CoA_binding"/>
    <property type="match status" value="1"/>
</dbReference>
<evidence type="ECO:0000313" key="7">
    <source>
        <dbReference type="EMBL" id="HIW01301.1"/>
    </source>
</evidence>
<dbReference type="InterPro" id="IPR051538">
    <property type="entry name" value="Acyl-CoA_Synth/Transferase"/>
</dbReference>
<reference evidence="7" key="1">
    <citation type="journal article" date="2021" name="PeerJ">
        <title>Extensive microbial diversity within the chicken gut microbiome revealed by metagenomics and culture.</title>
        <authorList>
            <person name="Gilroy R."/>
            <person name="Ravi A."/>
            <person name="Getino M."/>
            <person name="Pursley I."/>
            <person name="Horton D.L."/>
            <person name="Alikhan N.F."/>
            <person name="Baker D."/>
            <person name="Gharbi K."/>
            <person name="Hall N."/>
            <person name="Watson M."/>
            <person name="Adriaenssens E.M."/>
            <person name="Foster-Nyarko E."/>
            <person name="Jarju S."/>
            <person name="Secka A."/>
            <person name="Antonio M."/>
            <person name="Oren A."/>
            <person name="Chaudhuri R.R."/>
            <person name="La Ragione R."/>
            <person name="Hildebrand F."/>
            <person name="Pallen M.J."/>
        </authorList>
    </citation>
    <scope>NUCLEOTIDE SEQUENCE</scope>
    <source>
        <strain evidence="7">ChiHecec2B26-446</strain>
    </source>
</reference>
<gene>
    <name evidence="7" type="ORF">H9894_08985</name>
</gene>
<protein>
    <submittedName>
        <fullName evidence="7">Acetate--CoA ligase family protein</fullName>
    </submittedName>
</protein>
<feature type="domain" description="ATP-grasp" evidence="6">
    <location>
        <begin position="508"/>
        <end position="544"/>
    </location>
</feature>
<dbReference type="GO" id="GO:0043758">
    <property type="term" value="F:acetate-CoA ligase (ADP-forming) activity"/>
    <property type="evidence" value="ECO:0007669"/>
    <property type="project" value="InterPro"/>
</dbReference>
<dbReference type="InterPro" id="IPR043938">
    <property type="entry name" value="Ligase_CoA_dom"/>
</dbReference>
<dbReference type="Gene3D" id="3.40.50.720">
    <property type="entry name" value="NAD(P)-binding Rossmann-like Domain"/>
    <property type="match status" value="1"/>
</dbReference>
<dbReference type="Gene3D" id="3.30.1490.20">
    <property type="entry name" value="ATP-grasp fold, A domain"/>
    <property type="match status" value="1"/>
</dbReference>